<feature type="coiled-coil region" evidence="1">
    <location>
        <begin position="430"/>
        <end position="457"/>
    </location>
</feature>
<evidence type="ECO:0000256" key="1">
    <source>
        <dbReference type="SAM" id="Coils"/>
    </source>
</evidence>
<feature type="region of interest" description="Disordered" evidence="2">
    <location>
        <begin position="403"/>
        <end position="424"/>
    </location>
</feature>
<dbReference type="Pfam" id="PF09937">
    <property type="entry name" value="DUF2169"/>
    <property type="match status" value="1"/>
</dbReference>
<evidence type="ECO:0000313" key="4">
    <source>
        <dbReference type="EMBL" id="KYG04556.1"/>
    </source>
</evidence>
<dbReference type="InterPro" id="IPR001646">
    <property type="entry name" value="5peptide_repeat"/>
</dbReference>
<keyword evidence="1" id="KW-0175">Coiled coil</keyword>
<name>A0A150TIT9_SORCE</name>
<feature type="domain" description="DUF2169" evidence="3">
    <location>
        <begin position="40"/>
        <end position="295"/>
    </location>
</feature>
<evidence type="ECO:0000256" key="2">
    <source>
        <dbReference type="SAM" id="MobiDB-lite"/>
    </source>
</evidence>
<dbReference type="Gene3D" id="2.160.20.80">
    <property type="entry name" value="E3 ubiquitin-protein ligase SopA"/>
    <property type="match status" value="3"/>
</dbReference>
<proteinExistence type="predicted"/>
<dbReference type="PANTHER" id="PTHR14136:SF17">
    <property type="entry name" value="BTB_POZ DOMAIN-CONTAINING PROTEIN KCTD9"/>
    <property type="match status" value="1"/>
</dbReference>
<dbReference type="AlphaFoldDB" id="A0A150TIT9"/>
<dbReference type="Pfam" id="PF00805">
    <property type="entry name" value="Pentapeptide"/>
    <property type="match status" value="5"/>
</dbReference>
<dbReference type="SUPFAM" id="SSF141571">
    <property type="entry name" value="Pentapeptide repeat-like"/>
    <property type="match status" value="3"/>
</dbReference>
<gene>
    <name evidence="4" type="ORF">BE21_46140</name>
</gene>
<dbReference type="InterPro" id="IPR051082">
    <property type="entry name" value="Pentapeptide-BTB/POZ_domain"/>
</dbReference>
<comment type="caution">
    <text evidence="4">The sequence shown here is derived from an EMBL/GenBank/DDBJ whole genome shotgun (WGS) entry which is preliminary data.</text>
</comment>
<protein>
    <recommendedName>
        <fullName evidence="3">DUF2169 domain-containing protein</fullName>
    </recommendedName>
</protein>
<dbReference type="Proteomes" id="UP000075502">
    <property type="component" value="Unassembled WGS sequence"/>
</dbReference>
<organism evidence="4 5">
    <name type="scientific">Sorangium cellulosum</name>
    <name type="common">Polyangium cellulosum</name>
    <dbReference type="NCBI Taxonomy" id="56"/>
    <lineage>
        <taxon>Bacteria</taxon>
        <taxon>Pseudomonadati</taxon>
        <taxon>Myxococcota</taxon>
        <taxon>Polyangia</taxon>
        <taxon>Polyangiales</taxon>
        <taxon>Polyangiaceae</taxon>
        <taxon>Sorangium</taxon>
    </lineage>
</organism>
<reference evidence="4 5" key="1">
    <citation type="submission" date="2014-02" db="EMBL/GenBank/DDBJ databases">
        <title>The small core and large imbalanced accessory genome model reveals a collaborative survival strategy of Sorangium cellulosum strains in nature.</title>
        <authorList>
            <person name="Han K."/>
            <person name="Peng R."/>
            <person name="Blom J."/>
            <person name="Li Y.-Z."/>
        </authorList>
    </citation>
    <scope>NUCLEOTIDE SEQUENCE [LARGE SCALE GENOMIC DNA]</scope>
    <source>
        <strain evidence="4 5">So0007-03</strain>
    </source>
</reference>
<accession>A0A150TIT9</accession>
<dbReference type="PANTHER" id="PTHR14136">
    <property type="entry name" value="BTB_POZ DOMAIN-CONTAINING PROTEIN KCTD9"/>
    <property type="match status" value="1"/>
</dbReference>
<dbReference type="InterPro" id="IPR018683">
    <property type="entry name" value="DUF2169"/>
</dbReference>
<sequence length="882" mass="95648">MRVIKPQRVSILQRVFELKQERFLALGLAAYVPLDAPELPLPEIAMWQEVAKQLGKDAALDEGLPKPRGEVLVFGKAFSAGAQPRPAFRARVQVGPIDKVVYVVGKRRWERGVPTDPEPLTELALGWDKAFGGQGFAANPLGTGFAPTEENGKKIHALPQIEDPKHLVKSPNDRPPPAAFGPLDPTWPGRMDKAGTYDAAWLENDFPGLARDLDPEYFMVAPPDQRLPGFFQGDEPIALEHLHPEQATLTSRVTALAARCFLTRAAGDVPLEEVATRLDTVVLLPNVARMIAIFRGVVRVEEDDAHDVKCLLAALERRGAPRPKEHYQAIFSQRLDKKKGVLVAFRDRDLLPDPDPGAPALPDEKIGDMEDLLQREGVLERRSHERAQRELEKARLSLRALGIDPDEKGVPRELPPPEAPPRLDDLPEYVERVESEAARIEAEAKAKQEEALAVARQELAEHGLNLDEIIERSKGEQGGPPRFRVDEHIARMRETAEAGRELGAPLEQLEAQLDDPAFLARLRKLEEAQLVAYRLTAHHLPPAAIPDAETRRDLRGRVEAALASGARAMMTGWDLTGADLRGLDLSGAALQQALLERADLRGCTLSGADLSGAVLARANLEGVRLAGATLDGANLGEAQARGADFGGARLARAVLQRGALEGAVFRGADLRGADLLEARLPRGDLEGALADEVLFFECDLEGAKLDRASLRKATFYRCRMAGASLAEAVLEGAALVESRAEGASLRGARANNLRLVLACELGGADLSGAELALATMRGAAMAKADLSGVRADGCDLSESSLREARLAGASLRGARLIRTDLADAELSDANLMEAMLQRAKVPGASFQRANLFRANLMGAEGDARTSFKDAHVVRTLFPRRKR</sequence>
<dbReference type="EMBL" id="JEME01002348">
    <property type="protein sequence ID" value="KYG04556.1"/>
    <property type="molecule type" value="Genomic_DNA"/>
</dbReference>
<evidence type="ECO:0000313" key="5">
    <source>
        <dbReference type="Proteomes" id="UP000075502"/>
    </source>
</evidence>
<evidence type="ECO:0000259" key="3">
    <source>
        <dbReference type="Pfam" id="PF09937"/>
    </source>
</evidence>